<name>A0AAZ1XDS3_OREAU</name>
<dbReference type="InterPro" id="IPR029058">
    <property type="entry name" value="AB_hydrolase_fold"/>
</dbReference>
<reference evidence="11" key="2">
    <citation type="submission" date="2025-08" db="UniProtKB">
        <authorList>
            <consortium name="Ensembl"/>
        </authorList>
    </citation>
    <scope>IDENTIFICATION</scope>
</reference>
<dbReference type="PANTHER" id="PTHR13390:SF0">
    <property type="entry name" value="LIPID DROPLET-ASSOCIATED HYDROLASE"/>
    <property type="match status" value="1"/>
</dbReference>
<gene>
    <name evidence="11" type="primary">ldah</name>
</gene>
<evidence type="ECO:0000256" key="3">
    <source>
        <dbReference type="ARBA" id="ARBA00008300"/>
    </source>
</evidence>
<evidence type="ECO:0000256" key="2">
    <source>
        <dbReference type="ARBA" id="ARBA00004502"/>
    </source>
</evidence>
<dbReference type="GO" id="GO:0160077">
    <property type="term" value="P:lipid droplet fusion"/>
    <property type="evidence" value="ECO:0007669"/>
    <property type="project" value="UniProtKB-ARBA"/>
</dbReference>
<dbReference type="GO" id="GO:0005811">
    <property type="term" value="C:lipid droplet"/>
    <property type="evidence" value="ECO:0007669"/>
    <property type="project" value="UniProtKB-SubCell"/>
</dbReference>
<keyword evidence="5" id="KW-0551">Lipid droplet</keyword>
<dbReference type="FunFam" id="3.40.50.1820:FF:000068">
    <property type="entry name" value="Lipid droplet associated hydrolase"/>
    <property type="match status" value="1"/>
</dbReference>
<sequence length="363" mass="40070">KLLLLTFKAPPHLSELLSTISSARSLRSSSSIQLAVPSFCLTTMGSRAFSCSVRASALVTVVTTGLADLVLSITGNPGVVGFYRTFMQTLHSRCGYQHPVWAVSHAGHCAPPASMDMIEDGASAAEDDVFGLDGQVEHKLAFLRNHVPRETSLVLIGHSIGCYIILEMMKRNPEQKVLKALLLFPTIERMAQSPQGKVMTPVLCHMRYVVYLPLFLLSLLPDRLKVGLIRLMLGGIRSLDLTVVQPTLGLLSGDSAANAMYLGGQEMKKVLKRDDTTIGKHLDKLIFYYGATDHWCPLQYYHEIKQDFPLGDFRLCENGFRHAFVLDAGREVAEMVFEWICEDLRSRVPGDQNASFSASAGRL</sequence>
<keyword evidence="6" id="KW-0378">Hydrolase</keyword>
<proteinExistence type="inferred from homology"/>
<dbReference type="Pfam" id="PF10230">
    <property type="entry name" value="LIDHydrolase"/>
    <property type="match status" value="1"/>
</dbReference>
<keyword evidence="12" id="KW-1185">Reference proteome</keyword>
<evidence type="ECO:0000256" key="10">
    <source>
        <dbReference type="ARBA" id="ARBA00049527"/>
    </source>
</evidence>
<reference evidence="11" key="3">
    <citation type="submission" date="2025-09" db="UniProtKB">
        <authorList>
            <consortium name="Ensembl"/>
        </authorList>
    </citation>
    <scope>IDENTIFICATION</scope>
</reference>
<dbReference type="AlphaFoldDB" id="A0AAZ1XDS3"/>
<comment type="similarity">
    <text evidence="3">Belongs to the AB hydrolase superfamily. LDAH family.</text>
</comment>
<dbReference type="InterPro" id="IPR019363">
    <property type="entry name" value="LDAH"/>
</dbReference>
<evidence type="ECO:0000313" key="12">
    <source>
        <dbReference type="Proteomes" id="UP000472276"/>
    </source>
</evidence>
<evidence type="ECO:0000256" key="1">
    <source>
        <dbReference type="ARBA" id="ARBA00004240"/>
    </source>
</evidence>
<dbReference type="PANTHER" id="PTHR13390">
    <property type="entry name" value="LIPASE"/>
    <property type="match status" value="1"/>
</dbReference>
<evidence type="ECO:0000256" key="5">
    <source>
        <dbReference type="ARBA" id="ARBA00022677"/>
    </source>
</evidence>
<dbReference type="GO" id="GO:0035356">
    <property type="term" value="P:intracellular triglyceride homeostasis"/>
    <property type="evidence" value="ECO:0007669"/>
    <property type="project" value="UniProtKB-ARBA"/>
</dbReference>
<comment type="catalytic activity">
    <reaction evidence="10">
        <text>a cholesterol ester + H2O = cholesterol + a fatty acid + H(+)</text>
        <dbReference type="Rhea" id="RHEA:36403"/>
        <dbReference type="ChEBI" id="CHEBI:15377"/>
        <dbReference type="ChEBI" id="CHEBI:15378"/>
        <dbReference type="ChEBI" id="CHEBI:16113"/>
        <dbReference type="ChEBI" id="CHEBI:17002"/>
        <dbReference type="ChEBI" id="CHEBI:28868"/>
        <dbReference type="EC" id="3.1.1.13"/>
    </reaction>
    <physiologicalReaction direction="left-to-right" evidence="10">
        <dbReference type="Rhea" id="RHEA:36404"/>
    </physiologicalReaction>
</comment>
<dbReference type="GO" id="GO:0005783">
    <property type="term" value="C:endoplasmic reticulum"/>
    <property type="evidence" value="ECO:0007669"/>
    <property type="project" value="UniProtKB-SubCell"/>
</dbReference>
<evidence type="ECO:0000256" key="9">
    <source>
        <dbReference type="ARBA" id="ARBA00039150"/>
    </source>
</evidence>
<dbReference type="Ensembl" id="ENSOABT00000070609.1">
    <property type="protein sequence ID" value="ENSOABP00000065770.1"/>
    <property type="gene ID" value="ENSOABG00000010985.2"/>
</dbReference>
<evidence type="ECO:0000313" key="11">
    <source>
        <dbReference type="Ensembl" id="ENSOABP00000065770.1"/>
    </source>
</evidence>
<evidence type="ECO:0000256" key="6">
    <source>
        <dbReference type="ARBA" id="ARBA00022801"/>
    </source>
</evidence>
<evidence type="ECO:0000256" key="7">
    <source>
        <dbReference type="ARBA" id="ARBA00022824"/>
    </source>
</evidence>
<evidence type="ECO:0000256" key="8">
    <source>
        <dbReference type="ARBA" id="ARBA00031924"/>
    </source>
</evidence>
<dbReference type="SUPFAM" id="SSF53474">
    <property type="entry name" value="alpha/beta-Hydrolases"/>
    <property type="match status" value="1"/>
</dbReference>
<dbReference type="EC" id="3.1.1.13" evidence="9"/>
<accession>A0AAZ1XDS3</accession>
<organism evidence="11 12">
    <name type="scientific">Oreochromis aureus</name>
    <name type="common">Israeli tilapia</name>
    <name type="synonym">Chromis aureus</name>
    <dbReference type="NCBI Taxonomy" id="47969"/>
    <lineage>
        <taxon>Eukaryota</taxon>
        <taxon>Metazoa</taxon>
        <taxon>Chordata</taxon>
        <taxon>Craniata</taxon>
        <taxon>Vertebrata</taxon>
        <taxon>Euteleostomi</taxon>
        <taxon>Actinopterygii</taxon>
        <taxon>Neopterygii</taxon>
        <taxon>Teleostei</taxon>
        <taxon>Neoteleostei</taxon>
        <taxon>Acanthomorphata</taxon>
        <taxon>Ovalentaria</taxon>
        <taxon>Cichlomorphae</taxon>
        <taxon>Cichliformes</taxon>
        <taxon>Cichlidae</taxon>
        <taxon>African cichlids</taxon>
        <taxon>Pseudocrenilabrinae</taxon>
        <taxon>Oreochromini</taxon>
        <taxon>Oreochromis</taxon>
    </lineage>
</organism>
<dbReference type="GO" id="GO:0004771">
    <property type="term" value="F:sterol ester esterase activity"/>
    <property type="evidence" value="ECO:0007669"/>
    <property type="project" value="UniProtKB-EC"/>
</dbReference>
<dbReference type="Gene3D" id="3.40.50.1820">
    <property type="entry name" value="alpha/beta hydrolase"/>
    <property type="match status" value="1"/>
</dbReference>
<evidence type="ECO:0000256" key="4">
    <source>
        <dbReference type="ARBA" id="ARBA00019242"/>
    </source>
</evidence>
<dbReference type="GO" id="GO:0019915">
    <property type="term" value="P:lipid storage"/>
    <property type="evidence" value="ECO:0007669"/>
    <property type="project" value="InterPro"/>
</dbReference>
<comment type="subcellular location">
    <subcellularLocation>
        <location evidence="1">Endoplasmic reticulum</location>
    </subcellularLocation>
    <subcellularLocation>
        <location evidence="2">Lipid droplet</location>
    </subcellularLocation>
</comment>
<reference evidence="12" key="1">
    <citation type="submission" date="2020-03" db="EMBL/GenBank/DDBJ databases">
        <title>Evolution of repeat sequences and sex chromosomes of tilapia species revealed by chromosome-level genomes.</title>
        <authorList>
            <person name="Xu L."/>
            <person name="Tao W."/>
            <person name="Wang D."/>
            <person name="Zhou Q."/>
        </authorList>
    </citation>
    <scope>NUCLEOTIDE SEQUENCE [LARGE SCALE GENOMIC DNA]</scope>
    <source>
        <strain evidence="12">Israel</strain>
    </source>
</reference>
<dbReference type="Proteomes" id="UP000472276">
    <property type="component" value="Unassembled WGS sequence"/>
</dbReference>
<dbReference type="GO" id="GO:0042632">
    <property type="term" value="P:cholesterol homeostasis"/>
    <property type="evidence" value="ECO:0007669"/>
    <property type="project" value="UniProtKB-ARBA"/>
</dbReference>
<keyword evidence="7" id="KW-0256">Endoplasmic reticulum</keyword>
<protein>
    <recommendedName>
        <fullName evidence="4">Lipid droplet-associated hydrolase</fullName>
        <ecNumber evidence="9">3.1.1.13</ecNumber>
    </recommendedName>
    <alternativeName>
        <fullName evidence="8">Lipid droplet-associated serine hydrolase</fullName>
    </alternativeName>
</protein>